<sequence>MPWKVFVALLAGVLGLAALTVAIATEVLPGADHANAWRLFVTGAMLLALAWRGLARRDR</sequence>
<feature type="transmembrane region" description="Helical" evidence="1">
    <location>
        <begin position="34"/>
        <end position="54"/>
    </location>
</feature>
<keyword evidence="1" id="KW-0812">Transmembrane</keyword>
<protein>
    <submittedName>
        <fullName evidence="2">Uncharacterized protein</fullName>
    </submittedName>
</protein>
<evidence type="ECO:0000313" key="2">
    <source>
        <dbReference type="EMBL" id="SFB70362.1"/>
    </source>
</evidence>
<dbReference type="RefSeq" id="WP_093358270.1">
    <property type="nucleotide sequence ID" value="NZ_FOLG01000001.1"/>
</dbReference>
<dbReference type="Proteomes" id="UP000198728">
    <property type="component" value="Unassembled WGS sequence"/>
</dbReference>
<evidence type="ECO:0000256" key="1">
    <source>
        <dbReference type="SAM" id="Phobius"/>
    </source>
</evidence>
<organism evidence="2 3">
    <name type="scientific">Tropicimonas isoalkanivorans</name>
    <dbReference type="NCBI Taxonomy" id="441112"/>
    <lineage>
        <taxon>Bacteria</taxon>
        <taxon>Pseudomonadati</taxon>
        <taxon>Pseudomonadota</taxon>
        <taxon>Alphaproteobacteria</taxon>
        <taxon>Rhodobacterales</taxon>
        <taxon>Roseobacteraceae</taxon>
        <taxon>Tropicimonas</taxon>
    </lineage>
</organism>
<keyword evidence="3" id="KW-1185">Reference proteome</keyword>
<proteinExistence type="predicted"/>
<gene>
    <name evidence="2" type="ORF">SAMN04488094_10117</name>
</gene>
<name>A0A1I1D7K4_9RHOB</name>
<keyword evidence="1" id="KW-1133">Transmembrane helix</keyword>
<evidence type="ECO:0000313" key="3">
    <source>
        <dbReference type="Proteomes" id="UP000198728"/>
    </source>
</evidence>
<dbReference type="EMBL" id="FOLG01000001">
    <property type="protein sequence ID" value="SFB70362.1"/>
    <property type="molecule type" value="Genomic_DNA"/>
</dbReference>
<keyword evidence="1" id="KW-0472">Membrane</keyword>
<accession>A0A1I1D7K4</accession>
<dbReference type="AlphaFoldDB" id="A0A1I1D7K4"/>
<reference evidence="2 3" key="1">
    <citation type="submission" date="2016-10" db="EMBL/GenBank/DDBJ databases">
        <authorList>
            <person name="de Groot N.N."/>
        </authorList>
    </citation>
    <scope>NUCLEOTIDE SEQUENCE [LARGE SCALE GENOMIC DNA]</scope>
    <source>
        <strain evidence="2 3">DSM 19548</strain>
    </source>
</reference>
<dbReference type="STRING" id="441112.SAMN04488094_10117"/>